<comment type="pathway">
    <text evidence="9">Protein modification; protein lipoylation via endogenous pathway; protein N(6)-(lipoyl)lysine from octanoyl-[acyl-carrier-protein]: step 2/2.</text>
</comment>
<dbReference type="FunFam" id="3.20.20.70:FF:000186">
    <property type="entry name" value="Lipoyl synthase"/>
    <property type="match status" value="1"/>
</dbReference>
<feature type="binding site" evidence="9">
    <location>
        <position position="98"/>
    </location>
    <ligand>
        <name>[4Fe-4S] cluster</name>
        <dbReference type="ChEBI" id="CHEBI:49883"/>
        <label>2</label>
        <note>4Fe-4S-S-AdoMet</note>
    </ligand>
</feature>
<keyword evidence="3 9" id="KW-0808">Transferase</keyword>
<dbReference type="Pfam" id="PF04055">
    <property type="entry name" value="Radical_SAM"/>
    <property type="match status" value="1"/>
</dbReference>
<evidence type="ECO:0000256" key="3">
    <source>
        <dbReference type="ARBA" id="ARBA00022679"/>
    </source>
</evidence>
<proteinExistence type="inferred from homology"/>
<feature type="region of interest" description="Disordered" evidence="10">
    <location>
        <begin position="1"/>
        <end position="39"/>
    </location>
</feature>
<evidence type="ECO:0000256" key="7">
    <source>
        <dbReference type="ARBA" id="ARBA00023014"/>
    </source>
</evidence>
<evidence type="ECO:0000256" key="5">
    <source>
        <dbReference type="ARBA" id="ARBA00022723"/>
    </source>
</evidence>
<feature type="binding site" evidence="9">
    <location>
        <position position="94"/>
    </location>
    <ligand>
        <name>[4Fe-4S] cluster</name>
        <dbReference type="ChEBI" id="CHEBI:49883"/>
        <label>2</label>
        <note>4Fe-4S-S-AdoMet</note>
    </ligand>
</feature>
<comment type="cofactor">
    <cofactor evidence="9">
        <name>[4Fe-4S] cluster</name>
        <dbReference type="ChEBI" id="CHEBI:49883"/>
    </cofactor>
    <text evidence="9">Binds 2 [4Fe-4S] clusters per subunit. One cluster is coordinated with 3 cysteines and an exchangeable S-adenosyl-L-methionine.</text>
</comment>
<dbReference type="NCBIfam" id="NF004019">
    <property type="entry name" value="PRK05481.1"/>
    <property type="match status" value="1"/>
</dbReference>
<dbReference type="PROSITE" id="PS51918">
    <property type="entry name" value="RADICAL_SAM"/>
    <property type="match status" value="1"/>
</dbReference>
<dbReference type="SFLD" id="SFLDS00029">
    <property type="entry name" value="Radical_SAM"/>
    <property type="match status" value="1"/>
</dbReference>
<comment type="subcellular location">
    <subcellularLocation>
        <location evidence="9">Cytoplasm</location>
    </subcellularLocation>
</comment>
<evidence type="ECO:0000256" key="10">
    <source>
        <dbReference type="SAM" id="MobiDB-lite"/>
    </source>
</evidence>
<evidence type="ECO:0000313" key="13">
    <source>
        <dbReference type="Proteomes" id="UP000541109"/>
    </source>
</evidence>
<keyword evidence="5 9" id="KW-0479">Metal-binding</keyword>
<evidence type="ECO:0000256" key="8">
    <source>
        <dbReference type="ARBA" id="ARBA00047326"/>
    </source>
</evidence>
<organism evidence="12 13">
    <name type="scientific">Stappia albiluteola</name>
    <dbReference type="NCBI Taxonomy" id="2758565"/>
    <lineage>
        <taxon>Bacteria</taxon>
        <taxon>Pseudomonadati</taxon>
        <taxon>Pseudomonadota</taxon>
        <taxon>Alphaproteobacteria</taxon>
        <taxon>Hyphomicrobiales</taxon>
        <taxon>Stappiaceae</taxon>
        <taxon>Stappia</taxon>
    </lineage>
</organism>
<keyword evidence="2 9" id="KW-0963">Cytoplasm</keyword>
<evidence type="ECO:0000256" key="9">
    <source>
        <dbReference type="HAMAP-Rule" id="MF_00206"/>
    </source>
</evidence>
<name>A0A839AAH3_9HYPH</name>
<evidence type="ECO:0000259" key="11">
    <source>
        <dbReference type="PROSITE" id="PS51918"/>
    </source>
</evidence>
<comment type="catalytic activity">
    <reaction evidence="8 9">
        <text>[[Fe-S] cluster scaffold protein carrying a second [4Fe-4S](2+) cluster] + N(6)-octanoyl-L-lysyl-[protein] + 2 oxidized [2Fe-2S]-[ferredoxin] + 2 S-adenosyl-L-methionine + 4 H(+) = [[Fe-S] cluster scaffold protein] + N(6)-[(R)-dihydrolipoyl]-L-lysyl-[protein] + 4 Fe(3+) + 2 hydrogen sulfide + 2 5'-deoxyadenosine + 2 L-methionine + 2 reduced [2Fe-2S]-[ferredoxin]</text>
        <dbReference type="Rhea" id="RHEA:16585"/>
        <dbReference type="Rhea" id="RHEA-COMP:9928"/>
        <dbReference type="Rhea" id="RHEA-COMP:10000"/>
        <dbReference type="Rhea" id="RHEA-COMP:10001"/>
        <dbReference type="Rhea" id="RHEA-COMP:10475"/>
        <dbReference type="Rhea" id="RHEA-COMP:14568"/>
        <dbReference type="Rhea" id="RHEA-COMP:14569"/>
        <dbReference type="ChEBI" id="CHEBI:15378"/>
        <dbReference type="ChEBI" id="CHEBI:17319"/>
        <dbReference type="ChEBI" id="CHEBI:29034"/>
        <dbReference type="ChEBI" id="CHEBI:29919"/>
        <dbReference type="ChEBI" id="CHEBI:33722"/>
        <dbReference type="ChEBI" id="CHEBI:33737"/>
        <dbReference type="ChEBI" id="CHEBI:33738"/>
        <dbReference type="ChEBI" id="CHEBI:57844"/>
        <dbReference type="ChEBI" id="CHEBI:59789"/>
        <dbReference type="ChEBI" id="CHEBI:78809"/>
        <dbReference type="ChEBI" id="CHEBI:83100"/>
        <dbReference type="EC" id="2.8.1.8"/>
    </reaction>
</comment>
<dbReference type="RefSeq" id="WP_182163092.1">
    <property type="nucleotide sequence ID" value="NZ_JACFXV010000043.1"/>
</dbReference>
<dbReference type="Gene3D" id="3.20.20.70">
    <property type="entry name" value="Aldolase class I"/>
    <property type="match status" value="1"/>
</dbReference>
<evidence type="ECO:0000256" key="6">
    <source>
        <dbReference type="ARBA" id="ARBA00023004"/>
    </source>
</evidence>
<comment type="function">
    <text evidence="9">Catalyzes the radical-mediated insertion of two sulfur atoms into the C-6 and C-8 positions of the octanoyl moiety bound to the lipoyl domains of lipoate-dependent enzymes, thereby converting the octanoylated domains into lipoylated derivatives.</text>
</comment>
<dbReference type="GO" id="GO:0009249">
    <property type="term" value="P:protein lipoylation"/>
    <property type="evidence" value="ECO:0007669"/>
    <property type="project" value="UniProtKB-UniRule"/>
</dbReference>
<dbReference type="AlphaFoldDB" id="A0A839AAH3"/>
<feature type="binding site" evidence="9">
    <location>
        <position position="73"/>
    </location>
    <ligand>
        <name>[4Fe-4S] cluster</name>
        <dbReference type="ChEBI" id="CHEBI:49883"/>
        <label>1</label>
    </ligand>
</feature>
<dbReference type="GO" id="GO:0005737">
    <property type="term" value="C:cytoplasm"/>
    <property type="evidence" value="ECO:0007669"/>
    <property type="project" value="UniProtKB-SubCell"/>
</dbReference>
<comment type="caution">
    <text evidence="12">The sequence shown here is derived from an EMBL/GenBank/DDBJ whole genome shotgun (WGS) entry which is preliminary data.</text>
</comment>
<dbReference type="HAMAP" id="MF_00206">
    <property type="entry name" value="Lipoyl_synth"/>
    <property type="match status" value="1"/>
</dbReference>
<dbReference type="EC" id="2.8.1.8" evidence="9"/>
<feature type="binding site" evidence="9">
    <location>
        <position position="79"/>
    </location>
    <ligand>
        <name>[4Fe-4S] cluster</name>
        <dbReference type="ChEBI" id="CHEBI:49883"/>
        <label>1</label>
    </ligand>
</feature>
<dbReference type="InterPro" id="IPR007197">
    <property type="entry name" value="rSAM"/>
</dbReference>
<feature type="binding site" evidence="9">
    <location>
        <position position="101"/>
    </location>
    <ligand>
        <name>[4Fe-4S] cluster</name>
        <dbReference type="ChEBI" id="CHEBI:49883"/>
        <label>2</label>
        <note>4Fe-4S-S-AdoMet</note>
    </ligand>
</feature>
<keyword evidence="6 9" id="KW-0408">Iron</keyword>
<feature type="domain" description="Radical SAM core" evidence="11">
    <location>
        <begin position="80"/>
        <end position="296"/>
    </location>
</feature>
<evidence type="ECO:0000256" key="2">
    <source>
        <dbReference type="ARBA" id="ARBA00022490"/>
    </source>
</evidence>
<dbReference type="InterPro" id="IPR013785">
    <property type="entry name" value="Aldolase_TIM"/>
</dbReference>
<dbReference type="NCBIfam" id="NF009544">
    <property type="entry name" value="PRK12928.1"/>
    <property type="match status" value="1"/>
</dbReference>
<dbReference type="InterPro" id="IPR003698">
    <property type="entry name" value="Lipoyl_synth"/>
</dbReference>
<keyword evidence="4 9" id="KW-0949">S-adenosyl-L-methionine</keyword>
<keyword evidence="1 9" id="KW-0004">4Fe-4S</keyword>
<dbReference type="InterPro" id="IPR058240">
    <property type="entry name" value="rSAM_sf"/>
</dbReference>
<dbReference type="GO" id="GO:0051539">
    <property type="term" value="F:4 iron, 4 sulfur cluster binding"/>
    <property type="evidence" value="ECO:0007669"/>
    <property type="project" value="UniProtKB-UniRule"/>
</dbReference>
<reference evidence="12 13" key="1">
    <citation type="submission" date="2020-07" db="EMBL/GenBank/DDBJ databases">
        <title>Stappia sp., F7233, whole genome shotgun sequencing project.</title>
        <authorList>
            <person name="Jiang S."/>
            <person name="Liu Z.W."/>
            <person name="Du Z.J."/>
        </authorList>
    </citation>
    <scope>NUCLEOTIDE SEQUENCE [LARGE SCALE GENOMIC DNA]</scope>
    <source>
        <strain evidence="12 13">F7233</strain>
    </source>
</reference>
<evidence type="ECO:0000256" key="1">
    <source>
        <dbReference type="ARBA" id="ARBA00022485"/>
    </source>
</evidence>
<dbReference type="SUPFAM" id="SSF102114">
    <property type="entry name" value="Radical SAM enzymes"/>
    <property type="match status" value="1"/>
</dbReference>
<dbReference type="NCBIfam" id="TIGR00510">
    <property type="entry name" value="lipA"/>
    <property type="match status" value="1"/>
</dbReference>
<keyword evidence="7 9" id="KW-0411">Iron-sulfur</keyword>
<keyword evidence="13" id="KW-1185">Reference proteome</keyword>
<dbReference type="Proteomes" id="UP000541109">
    <property type="component" value="Unassembled WGS sequence"/>
</dbReference>
<comment type="similarity">
    <text evidence="9">Belongs to the radical SAM superfamily. Lipoyl synthase family.</text>
</comment>
<dbReference type="UniPathway" id="UPA00538">
    <property type="reaction ID" value="UER00593"/>
</dbReference>
<sequence>MVTIIDTTALQEAPANGAEARPRHPEKAHRPDNPVQRKPAWIRVKAPTSPVYRETMDVVRSNKLVTVCEEAGCPNIGGCWSKKHASFMILGDTCTRACAFCNVRTGMPGPVDGEEPIRVAEAVATMGLNHVVITSVDRDDLDDGGAGHFAAVIRAIRERSPSTTVEVLTPDFLRKDGALEIVVEARPDVFNHNLETVPSKYLTVRPGARYFHSIRLLQRVKEIDPTMFTKSGIMVGLGEERNEVLQLMDDLRSADVDFLTVGQYLQPTKKHHPVMGFVTPEEFKAYEKIAYAKGFLKVSASPLTRSSHHAGEDFEDLKRARAAKMTR</sequence>
<dbReference type="PIRSF" id="PIRSF005963">
    <property type="entry name" value="Lipoyl_synth"/>
    <property type="match status" value="1"/>
</dbReference>
<dbReference type="GO" id="GO:0016992">
    <property type="term" value="F:lipoate synthase activity"/>
    <property type="evidence" value="ECO:0007669"/>
    <property type="project" value="UniProtKB-UniRule"/>
</dbReference>
<gene>
    <name evidence="9 12" type="primary">lipA</name>
    <name evidence="12" type="ORF">H2509_05480</name>
</gene>
<evidence type="ECO:0000256" key="4">
    <source>
        <dbReference type="ARBA" id="ARBA00022691"/>
    </source>
</evidence>
<dbReference type="SFLD" id="SFLDF00271">
    <property type="entry name" value="lipoyl_synthase"/>
    <property type="match status" value="1"/>
</dbReference>
<dbReference type="PANTHER" id="PTHR10949">
    <property type="entry name" value="LIPOYL SYNTHASE"/>
    <property type="match status" value="1"/>
</dbReference>
<dbReference type="CDD" id="cd01335">
    <property type="entry name" value="Radical_SAM"/>
    <property type="match status" value="1"/>
</dbReference>
<dbReference type="PANTHER" id="PTHR10949:SF0">
    <property type="entry name" value="LIPOYL SYNTHASE, MITOCHONDRIAL"/>
    <property type="match status" value="1"/>
</dbReference>
<feature type="compositionally biased region" description="Polar residues" evidence="10">
    <location>
        <begin position="1"/>
        <end position="10"/>
    </location>
</feature>
<protein>
    <recommendedName>
        <fullName evidence="9">Lipoyl synthase</fullName>
        <ecNumber evidence="9">2.8.1.8</ecNumber>
    </recommendedName>
    <alternativeName>
        <fullName evidence="9">Lip-syn</fullName>
        <shortName evidence="9">LS</shortName>
    </alternativeName>
    <alternativeName>
        <fullName evidence="9">Lipoate synthase</fullName>
    </alternativeName>
    <alternativeName>
        <fullName evidence="9">Lipoic acid synthase</fullName>
    </alternativeName>
    <alternativeName>
        <fullName evidence="9">Sulfur insertion protein LipA</fullName>
    </alternativeName>
</protein>
<feature type="compositionally biased region" description="Basic and acidic residues" evidence="10">
    <location>
        <begin position="20"/>
        <end position="32"/>
    </location>
</feature>
<dbReference type="EMBL" id="JACFXV010000043">
    <property type="protein sequence ID" value="MBA5776573.1"/>
    <property type="molecule type" value="Genomic_DNA"/>
</dbReference>
<feature type="binding site" evidence="9">
    <location>
        <position position="307"/>
    </location>
    <ligand>
        <name>[4Fe-4S] cluster</name>
        <dbReference type="ChEBI" id="CHEBI:49883"/>
        <label>1</label>
    </ligand>
</feature>
<dbReference type="GO" id="GO:0046872">
    <property type="term" value="F:metal ion binding"/>
    <property type="evidence" value="ECO:0007669"/>
    <property type="project" value="UniProtKB-KW"/>
</dbReference>
<dbReference type="SFLD" id="SFLDG01058">
    <property type="entry name" value="lipoyl_synthase_like"/>
    <property type="match status" value="1"/>
</dbReference>
<dbReference type="SMART" id="SM00729">
    <property type="entry name" value="Elp3"/>
    <property type="match status" value="1"/>
</dbReference>
<dbReference type="InterPro" id="IPR006638">
    <property type="entry name" value="Elp3/MiaA/NifB-like_rSAM"/>
</dbReference>
<evidence type="ECO:0000313" key="12">
    <source>
        <dbReference type="EMBL" id="MBA5776573.1"/>
    </source>
</evidence>
<feature type="binding site" evidence="9">
    <location>
        <position position="68"/>
    </location>
    <ligand>
        <name>[4Fe-4S] cluster</name>
        <dbReference type="ChEBI" id="CHEBI:49883"/>
        <label>1</label>
    </ligand>
</feature>
<accession>A0A839AAH3</accession>